<reference evidence="2" key="1">
    <citation type="journal article" date="2019" name="Int. J. Syst. Evol. Microbiol.">
        <title>The Global Catalogue of Microorganisms (GCM) 10K type strain sequencing project: providing services to taxonomists for standard genome sequencing and annotation.</title>
        <authorList>
            <consortium name="The Broad Institute Genomics Platform"/>
            <consortium name="The Broad Institute Genome Sequencing Center for Infectious Disease"/>
            <person name="Wu L."/>
            <person name="Ma J."/>
        </authorList>
    </citation>
    <scope>NUCLEOTIDE SEQUENCE [LARGE SCALE GENOMIC DNA]</scope>
    <source>
        <strain evidence="2">KCTC 42866</strain>
    </source>
</reference>
<organism evidence="1 2">
    <name type="scientific">Pedobacter vanadiisoli</name>
    <dbReference type="NCBI Taxonomy" id="1761975"/>
    <lineage>
        <taxon>Bacteria</taxon>
        <taxon>Pseudomonadati</taxon>
        <taxon>Bacteroidota</taxon>
        <taxon>Sphingobacteriia</taxon>
        <taxon>Sphingobacteriales</taxon>
        <taxon>Sphingobacteriaceae</taxon>
        <taxon>Pedobacter</taxon>
    </lineage>
</organism>
<dbReference type="PROSITE" id="PS51257">
    <property type="entry name" value="PROKAR_LIPOPROTEIN"/>
    <property type="match status" value="1"/>
</dbReference>
<keyword evidence="2" id="KW-1185">Reference proteome</keyword>
<dbReference type="EMBL" id="JBHULL010000009">
    <property type="protein sequence ID" value="MFD2583332.1"/>
    <property type="molecule type" value="Genomic_DNA"/>
</dbReference>
<sequence length="269" mass="29460">MKRNYYLLTIICFLFLAACDKKKDRVFDESPTVRLNAAVANAQNILRSKPNGWIFQYFPGANAPYGGVNLFVNFTSATDVNMQADYTTGNITSSYKVYPGAGPVLTFDTYNSVLDYFALPGVLSNWGASDTGLGGDIEFLVVKANADSVILKGRKRNTTLVMVPVPGDAASVPALIANYRTSFNRFYNANSFRFVTATKTTALSWGTYNGLMAGSINYSFRPTDTGVDGFQQYTVDGITFKQLTFKAATATYTKGYYANADESLKLVIL</sequence>
<evidence type="ECO:0000313" key="1">
    <source>
        <dbReference type="EMBL" id="MFD2583332.1"/>
    </source>
</evidence>
<evidence type="ECO:0000313" key="2">
    <source>
        <dbReference type="Proteomes" id="UP001597461"/>
    </source>
</evidence>
<dbReference type="Pfam" id="PF14135">
    <property type="entry name" value="DUF4302"/>
    <property type="match status" value="1"/>
</dbReference>
<protein>
    <submittedName>
        <fullName evidence="1">DUF4302 domain-containing protein</fullName>
    </submittedName>
</protein>
<dbReference type="RefSeq" id="WP_379079388.1">
    <property type="nucleotide sequence ID" value="NZ_JBHULL010000009.1"/>
</dbReference>
<proteinExistence type="predicted"/>
<dbReference type="Proteomes" id="UP001597461">
    <property type="component" value="Unassembled WGS sequence"/>
</dbReference>
<comment type="caution">
    <text evidence="1">The sequence shown here is derived from an EMBL/GenBank/DDBJ whole genome shotgun (WGS) entry which is preliminary data.</text>
</comment>
<gene>
    <name evidence="1" type="ORF">ACFSR6_12600</name>
</gene>
<dbReference type="InterPro" id="IPR025396">
    <property type="entry name" value="DUF4302"/>
</dbReference>
<name>A0ABW5MJ94_9SPHI</name>
<accession>A0ABW5MJ94</accession>